<proteinExistence type="predicted"/>
<feature type="transmembrane region" description="Helical" evidence="3">
    <location>
        <begin position="293"/>
        <end position="318"/>
    </location>
</feature>
<keyword evidence="1" id="KW-0175">Coiled coil</keyword>
<protein>
    <recommendedName>
        <fullName evidence="6">Coiled-coil protein</fullName>
    </recommendedName>
</protein>
<keyword evidence="3" id="KW-1133">Transmembrane helix</keyword>
<reference evidence="4" key="1">
    <citation type="journal article" date="2020" name="Microbiol. Resour. Announc.">
        <title>Complete Genome Sequence of Novel Psychrotolerant Legionella Strain TUM19329, Isolated from Antarctic Lake Sediment.</title>
        <authorList>
            <person name="Shimada S."/>
            <person name="Nakai R."/>
            <person name="Aoki K."/>
            <person name="Shimoeda N."/>
            <person name="Ohno G."/>
            <person name="Miyazaki Y."/>
            <person name="Kudoh S."/>
            <person name="Imura S."/>
            <person name="Watanabe K."/>
            <person name="Ishii Y."/>
            <person name="Tateda K."/>
        </authorList>
    </citation>
    <scope>NUCLEOTIDE SEQUENCE [LARGE SCALE GENOMIC DNA]</scope>
    <source>
        <strain evidence="4">TUM19329</strain>
    </source>
</reference>
<name>A0A6F8TAE7_9GAMM</name>
<dbReference type="AlphaFoldDB" id="A0A6F8TAE7"/>
<evidence type="ECO:0000256" key="1">
    <source>
        <dbReference type="SAM" id="Coils"/>
    </source>
</evidence>
<evidence type="ECO:0000256" key="2">
    <source>
        <dbReference type="SAM" id="MobiDB-lite"/>
    </source>
</evidence>
<dbReference type="RefSeq" id="WP_173238184.1">
    <property type="nucleotide sequence ID" value="NZ_AP022839.1"/>
</dbReference>
<feature type="transmembrane region" description="Helical" evidence="3">
    <location>
        <begin position="264"/>
        <end position="287"/>
    </location>
</feature>
<feature type="coiled-coil region" evidence="1">
    <location>
        <begin position="184"/>
        <end position="218"/>
    </location>
</feature>
<feature type="region of interest" description="Disordered" evidence="2">
    <location>
        <begin position="430"/>
        <end position="453"/>
    </location>
</feature>
<evidence type="ECO:0000313" key="4">
    <source>
        <dbReference type="EMBL" id="BCA96956.1"/>
    </source>
</evidence>
<keyword evidence="3" id="KW-0472">Membrane</keyword>
<keyword evidence="5" id="KW-1185">Reference proteome</keyword>
<sequence>MTFNQDEITAKHTKEYALALLSKIKDPVEYKLTALTQQTLLRAAAKKIPWLSRFLESVDDTGDAFFKIGDRISSLQDSLHDTPSNQTIGHAFHFGAVAMAAFYFIRIPTIYIAAYMLNEKIPITLDNNARWLYSGVLLALAITAITVPVAATVIGFVAASIGLTAGLFLLGRTLYERYQLGKEYKKTRKMIDLEEEEMLSIQQQAKYLEERINKATQEDELIEIYKDIALLGERYDVQYAKLEQLKNKELHLEQKMAEAGVMQVLDRGIGVCLSSITILGMILALFFPAVGLGILTGVAVTGGVYLAARLTAPLFKLFGNWLTNKIKRFPGNNTDIESPENKKSLTNSKEQQHDSSLGPDAAAVESNVKVTDKERSPDSQKRTVEQKFNSTVGVLTGLMGDKVLAERVQPGNEVEVKEKELSRITHLFIKSLPNGEKDAKKENNDNAEQESPP</sequence>
<evidence type="ECO:0000313" key="5">
    <source>
        <dbReference type="Proteomes" id="UP000502894"/>
    </source>
</evidence>
<accession>A0A6F8TAE7</accession>
<feature type="compositionally biased region" description="Basic and acidic residues" evidence="2">
    <location>
        <begin position="435"/>
        <end position="444"/>
    </location>
</feature>
<feature type="transmembrane region" description="Helical" evidence="3">
    <location>
        <begin position="129"/>
        <end position="147"/>
    </location>
</feature>
<dbReference type="Proteomes" id="UP000502894">
    <property type="component" value="Chromosome"/>
</dbReference>
<feature type="transmembrane region" description="Helical" evidence="3">
    <location>
        <begin position="91"/>
        <end position="117"/>
    </location>
</feature>
<dbReference type="KEGG" id="lant:TUM19329_33170"/>
<keyword evidence="3" id="KW-0812">Transmembrane</keyword>
<gene>
    <name evidence="4" type="ORF">TUM19329_33170</name>
</gene>
<feature type="compositionally biased region" description="Basic and acidic residues" evidence="2">
    <location>
        <begin position="370"/>
        <end position="385"/>
    </location>
</feature>
<evidence type="ECO:0008006" key="6">
    <source>
        <dbReference type="Google" id="ProtNLM"/>
    </source>
</evidence>
<organism evidence="4 5">
    <name type="scientific">Legionella antarctica</name>
    <dbReference type="NCBI Taxonomy" id="2708020"/>
    <lineage>
        <taxon>Bacteria</taxon>
        <taxon>Pseudomonadati</taxon>
        <taxon>Pseudomonadota</taxon>
        <taxon>Gammaproteobacteria</taxon>
        <taxon>Legionellales</taxon>
        <taxon>Legionellaceae</taxon>
        <taxon>Legionella</taxon>
    </lineage>
</organism>
<evidence type="ECO:0000256" key="3">
    <source>
        <dbReference type="SAM" id="Phobius"/>
    </source>
</evidence>
<dbReference type="EMBL" id="AP022839">
    <property type="protein sequence ID" value="BCA96956.1"/>
    <property type="molecule type" value="Genomic_DNA"/>
</dbReference>
<feature type="region of interest" description="Disordered" evidence="2">
    <location>
        <begin position="330"/>
        <end position="386"/>
    </location>
</feature>